<evidence type="ECO:0000256" key="3">
    <source>
        <dbReference type="ARBA" id="ARBA00022692"/>
    </source>
</evidence>
<feature type="region of interest" description="Disordered" evidence="6">
    <location>
        <begin position="611"/>
        <end position="630"/>
    </location>
</feature>
<evidence type="ECO:0000256" key="4">
    <source>
        <dbReference type="ARBA" id="ARBA00022989"/>
    </source>
</evidence>
<accession>A0A9D4ZGG9</accession>
<comment type="caution">
    <text evidence="8">The sequence shown here is derived from an EMBL/GenBank/DDBJ whole genome shotgun (WGS) entry which is preliminary data.</text>
</comment>
<dbReference type="PANTHER" id="PTHR11654">
    <property type="entry name" value="OLIGOPEPTIDE TRANSPORTER-RELATED"/>
    <property type="match status" value="1"/>
</dbReference>
<keyword evidence="9" id="KW-1185">Reference proteome</keyword>
<name>A0A9D4ZGG9_ADICA</name>
<feature type="transmembrane region" description="Helical" evidence="7">
    <location>
        <begin position="488"/>
        <end position="507"/>
    </location>
</feature>
<dbReference type="InterPro" id="IPR000109">
    <property type="entry name" value="POT_fam"/>
</dbReference>
<feature type="transmembrane region" description="Helical" evidence="7">
    <location>
        <begin position="395"/>
        <end position="418"/>
    </location>
</feature>
<feature type="transmembrane region" description="Helical" evidence="7">
    <location>
        <begin position="164"/>
        <end position="185"/>
    </location>
</feature>
<feature type="transmembrane region" description="Helical" evidence="7">
    <location>
        <begin position="53"/>
        <end position="76"/>
    </location>
</feature>
<evidence type="ECO:0000256" key="2">
    <source>
        <dbReference type="ARBA" id="ARBA00005982"/>
    </source>
</evidence>
<protein>
    <submittedName>
        <fullName evidence="8">Uncharacterized protein</fullName>
    </submittedName>
</protein>
<dbReference type="SUPFAM" id="SSF103473">
    <property type="entry name" value="MFS general substrate transporter"/>
    <property type="match status" value="1"/>
</dbReference>
<proteinExistence type="inferred from homology"/>
<evidence type="ECO:0000256" key="6">
    <source>
        <dbReference type="SAM" id="MobiDB-lite"/>
    </source>
</evidence>
<evidence type="ECO:0000313" key="9">
    <source>
        <dbReference type="Proteomes" id="UP000886520"/>
    </source>
</evidence>
<keyword evidence="5 7" id="KW-0472">Membrane</keyword>
<dbReference type="Proteomes" id="UP000886520">
    <property type="component" value="Chromosome 11"/>
</dbReference>
<comment type="subcellular location">
    <subcellularLocation>
        <location evidence="1">Membrane</location>
        <topology evidence="1">Multi-pass membrane protein</topology>
    </subcellularLocation>
</comment>
<dbReference type="GO" id="GO:0016020">
    <property type="term" value="C:membrane"/>
    <property type="evidence" value="ECO:0007669"/>
    <property type="project" value="UniProtKB-SubCell"/>
</dbReference>
<keyword evidence="3 7" id="KW-0812">Transmembrane</keyword>
<feature type="transmembrane region" description="Helical" evidence="7">
    <location>
        <begin position="96"/>
        <end position="115"/>
    </location>
</feature>
<feature type="transmembrane region" description="Helical" evidence="7">
    <location>
        <begin position="122"/>
        <end position="144"/>
    </location>
</feature>
<dbReference type="EMBL" id="JABFUD020000011">
    <property type="protein sequence ID" value="KAI5073162.1"/>
    <property type="molecule type" value="Genomic_DNA"/>
</dbReference>
<feature type="transmembrane region" description="Helical" evidence="7">
    <location>
        <begin position="206"/>
        <end position="229"/>
    </location>
</feature>
<feature type="transmembrane region" description="Helical" evidence="7">
    <location>
        <begin position="430"/>
        <end position="451"/>
    </location>
</feature>
<dbReference type="GO" id="GO:0022857">
    <property type="term" value="F:transmembrane transporter activity"/>
    <property type="evidence" value="ECO:0007669"/>
    <property type="project" value="InterPro"/>
</dbReference>
<dbReference type="Pfam" id="PF00854">
    <property type="entry name" value="PTR2"/>
    <property type="match status" value="1"/>
</dbReference>
<organism evidence="8 9">
    <name type="scientific">Adiantum capillus-veneris</name>
    <name type="common">Maidenhair fern</name>
    <dbReference type="NCBI Taxonomy" id="13818"/>
    <lineage>
        <taxon>Eukaryota</taxon>
        <taxon>Viridiplantae</taxon>
        <taxon>Streptophyta</taxon>
        <taxon>Embryophyta</taxon>
        <taxon>Tracheophyta</taxon>
        <taxon>Polypodiopsida</taxon>
        <taxon>Polypodiidae</taxon>
        <taxon>Polypodiales</taxon>
        <taxon>Pteridineae</taxon>
        <taxon>Pteridaceae</taxon>
        <taxon>Vittarioideae</taxon>
        <taxon>Adiantum</taxon>
    </lineage>
</organism>
<dbReference type="CDD" id="cd17351">
    <property type="entry name" value="MFS_NPF"/>
    <property type="match status" value="1"/>
</dbReference>
<dbReference type="Gene3D" id="1.20.1250.20">
    <property type="entry name" value="MFS general substrate transporter like domains"/>
    <property type="match status" value="1"/>
</dbReference>
<keyword evidence="4 7" id="KW-1133">Transmembrane helix</keyword>
<evidence type="ECO:0000256" key="7">
    <source>
        <dbReference type="SAM" id="Phobius"/>
    </source>
</evidence>
<comment type="similarity">
    <text evidence="2">Belongs to the major facilitator superfamily. Proton-dependent oligopeptide transporter (POT/PTR) (TC 2.A.17) family.</text>
</comment>
<evidence type="ECO:0000256" key="5">
    <source>
        <dbReference type="ARBA" id="ARBA00023136"/>
    </source>
</evidence>
<dbReference type="AlphaFoldDB" id="A0A9D4ZGG9"/>
<dbReference type="InterPro" id="IPR036259">
    <property type="entry name" value="MFS_trans_sf"/>
</dbReference>
<evidence type="ECO:0000256" key="1">
    <source>
        <dbReference type="ARBA" id="ARBA00004141"/>
    </source>
</evidence>
<dbReference type="OrthoDB" id="8904098at2759"/>
<feature type="transmembrane region" description="Helical" evidence="7">
    <location>
        <begin position="235"/>
        <end position="255"/>
    </location>
</feature>
<gene>
    <name evidence="8" type="ORF">GOP47_0011175</name>
</gene>
<feature type="transmembrane region" description="Helical" evidence="7">
    <location>
        <begin position="564"/>
        <end position="587"/>
    </location>
</feature>
<reference evidence="8" key="1">
    <citation type="submission" date="2021-01" db="EMBL/GenBank/DDBJ databases">
        <title>Adiantum capillus-veneris genome.</title>
        <authorList>
            <person name="Fang Y."/>
            <person name="Liao Q."/>
        </authorList>
    </citation>
    <scope>NUCLEOTIDE SEQUENCE</scope>
    <source>
        <strain evidence="8">H3</strain>
        <tissue evidence="8">Leaf</tissue>
    </source>
</reference>
<sequence>MEGAAVKKVGSVRLEAAEAYMNEHDNNGDVKAGAVDFRGRPAVKSKTGGWKAVPFLLVLQVCEVAAFAGLGTNIVTYLLQEAHFQYSDAATTTTNVLGTSYTMPLIAGFFADAYLGRFHSVILYGVVEILGFVLLTILSSVPSLRKTPPCISATVCPQVRGTPYSILMAGMYLVGLGSGGLRVNLSSHGGDQFDESDPKERLGMSSFFNWFFFCLALGFGIASTFLVYIQEYVNFALGFGLSIALLFIGLSAALVGSRVYRFEVPIGSPLTRIAQVIVAAFRNQQQRLPSSPLGLYEVYEKEGSAHHIAHIPHTDQYKCLDKAAVLESIENKGNPWKLCTVTQVEEVKALLRMMPIWATTIMLNVCLAQLLTFSIEQGVTTDRTLGSIQIPAASLVTVPVLMLIIASPLYEMAFVPLVRKFTGRPTGITYLQRIGVGLFMAVVSMTIAGAVERRRVRIAAENGLLDNPNVLLGLESIPMSVFWLVPQYLAFGIADLFTYVGVLEFFYHEAPDGMRSLGTGISQSTLALGYFLSTTIVNIVKHATGHGSSGGWLPANLNRSRLDYFYWMLAVINLLNFVLFQICAYYYRYRPRSASVSHHYNPNDVGSFTEDAFLPPTATPPTPSPIHNAS</sequence>
<evidence type="ECO:0000313" key="8">
    <source>
        <dbReference type="EMBL" id="KAI5073162.1"/>
    </source>
</evidence>